<dbReference type="Pfam" id="PF08402">
    <property type="entry name" value="TOBE_2"/>
    <property type="match status" value="1"/>
</dbReference>
<protein>
    <recommendedName>
        <fullName evidence="5">ABC transporter domain-containing protein</fullName>
    </recommendedName>
</protein>
<dbReference type="PROSITE" id="PS00211">
    <property type="entry name" value="ABC_TRANSPORTER_1"/>
    <property type="match status" value="1"/>
</dbReference>
<dbReference type="InterPro" id="IPR008995">
    <property type="entry name" value="Mo/tungstate-bd_C_term_dom"/>
</dbReference>
<dbReference type="GO" id="GO:0015847">
    <property type="term" value="P:putrescine transport"/>
    <property type="evidence" value="ECO:0007669"/>
    <property type="project" value="UniProtKB-ARBA"/>
</dbReference>
<dbReference type="Pfam" id="PF00005">
    <property type="entry name" value="ABC_tran"/>
    <property type="match status" value="1"/>
</dbReference>
<dbReference type="GO" id="GO:0005524">
    <property type="term" value="F:ATP binding"/>
    <property type="evidence" value="ECO:0007669"/>
    <property type="project" value="UniProtKB-KW"/>
</dbReference>
<comment type="caution">
    <text evidence="6">The sequence shown here is derived from an EMBL/GenBank/DDBJ whole genome shotgun (WGS) entry which is preliminary data.</text>
</comment>
<evidence type="ECO:0000313" key="6">
    <source>
        <dbReference type="EMBL" id="OZI38261.1"/>
    </source>
</evidence>
<reference evidence="7" key="1">
    <citation type="submission" date="2017-05" db="EMBL/GenBank/DDBJ databases">
        <title>Complete and WGS of Bordetella genogroups.</title>
        <authorList>
            <person name="Spilker T."/>
            <person name="Lipuma J."/>
        </authorList>
    </citation>
    <scope>NUCLEOTIDE SEQUENCE [LARGE SCALE GENOMIC DNA]</scope>
    <source>
        <strain evidence="7">AU16122</strain>
    </source>
</reference>
<dbReference type="InterPro" id="IPR003593">
    <property type="entry name" value="AAA+_ATPase"/>
</dbReference>
<dbReference type="FunFam" id="3.40.50.300:FF:000133">
    <property type="entry name" value="Spermidine/putrescine import ATP-binding protein PotA"/>
    <property type="match status" value="1"/>
</dbReference>
<proteinExistence type="predicted"/>
<dbReference type="SMART" id="SM00382">
    <property type="entry name" value="AAA"/>
    <property type="match status" value="1"/>
</dbReference>
<evidence type="ECO:0000256" key="4">
    <source>
        <dbReference type="ARBA" id="ARBA00022840"/>
    </source>
</evidence>
<dbReference type="PANTHER" id="PTHR42781:SF4">
    <property type="entry name" value="SPERMIDINE_PUTRESCINE IMPORT ATP-BINDING PROTEIN POTA"/>
    <property type="match status" value="1"/>
</dbReference>
<dbReference type="PANTHER" id="PTHR42781">
    <property type="entry name" value="SPERMIDINE/PUTRESCINE IMPORT ATP-BINDING PROTEIN POTA"/>
    <property type="match status" value="1"/>
</dbReference>
<dbReference type="GO" id="GO:0022857">
    <property type="term" value="F:transmembrane transporter activity"/>
    <property type="evidence" value="ECO:0007669"/>
    <property type="project" value="InterPro"/>
</dbReference>
<name>A0A261SMG4_9BORD</name>
<dbReference type="InterPro" id="IPR050093">
    <property type="entry name" value="ABC_SmlMolc_Importer"/>
</dbReference>
<evidence type="ECO:0000313" key="7">
    <source>
        <dbReference type="Proteomes" id="UP000216020"/>
    </source>
</evidence>
<dbReference type="PROSITE" id="PS50893">
    <property type="entry name" value="ABC_TRANSPORTER_2"/>
    <property type="match status" value="1"/>
</dbReference>
<evidence type="ECO:0000256" key="3">
    <source>
        <dbReference type="ARBA" id="ARBA00022741"/>
    </source>
</evidence>
<evidence type="ECO:0000256" key="1">
    <source>
        <dbReference type="ARBA" id="ARBA00022448"/>
    </source>
</evidence>
<dbReference type="GO" id="GO:0016887">
    <property type="term" value="F:ATP hydrolysis activity"/>
    <property type="evidence" value="ECO:0007669"/>
    <property type="project" value="InterPro"/>
</dbReference>
<gene>
    <name evidence="6" type="ORF">CAL29_08030</name>
</gene>
<keyword evidence="3" id="KW-0547">Nucleotide-binding</keyword>
<organism evidence="6 7">
    <name type="scientific">Bordetella genomosp. 10</name>
    <dbReference type="NCBI Taxonomy" id="1416804"/>
    <lineage>
        <taxon>Bacteria</taxon>
        <taxon>Pseudomonadati</taxon>
        <taxon>Pseudomonadota</taxon>
        <taxon>Betaproteobacteria</taxon>
        <taxon>Burkholderiales</taxon>
        <taxon>Alcaligenaceae</taxon>
        <taxon>Bordetella</taxon>
    </lineage>
</organism>
<dbReference type="Proteomes" id="UP000216020">
    <property type="component" value="Unassembled WGS sequence"/>
</dbReference>
<dbReference type="GO" id="GO:0043190">
    <property type="term" value="C:ATP-binding cassette (ABC) transporter complex"/>
    <property type="evidence" value="ECO:0007669"/>
    <property type="project" value="InterPro"/>
</dbReference>
<evidence type="ECO:0000259" key="5">
    <source>
        <dbReference type="PROSITE" id="PS50893"/>
    </source>
</evidence>
<dbReference type="AlphaFoldDB" id="A0A261SMG4"/>
<keyword evidence="2" id="KW-1003">Cell membrane</keyword>
<sequence length="356" mass="38066">MTDPRAALVLQDIEVRYGDTVAVDRIDLRIAAGEFIALLGPSGCGKTTLLRVIAGFVQPDRGTVLLDGVDISALAPAQRRIGMVFQNYALFPHMTVAENVAYGLRCHRAPRALIAPKVSEMLDVVRMSGYAQRLPRQLSGGQQQRIALARALAISPRLLLLDEPLGALDKNLREEMQGELLRIQRELGITTVMVTHDQEEAMGMADRIAVLNGGQVVQFGTASEIYDAPSTPFVSGFVGSTTFVDGALSKEADDAWSLRTAGGVEFRFQSAGPCRRAGAARLALRPEQVELCDDGVQATVRHARPMGHTTRIALTLADGSALQLAAPRAPASDGLAAGARVRVRIKPGAACPVFLP</sequence>
<feature type="domain" description="ABC transporter" evidence="5">
    <location>
        <begin position="8"/>
        <end position="238"/>
    </location>
</feature>
<dbReference type="InterPro" id="IPR017871">
    <property type="entry name" value="ABC_transporter-like_CS"/>
</dbReference>
<keyword evidence="1" id="KW-0813">Transport</keyword>
<dbReference type="InterPro" id="IPR003439">
    <property type="entry name" value="ABC_transporter-like_ATP-bd"/>
</dbReference>
<evidence type="ECO:0000256" key="2">
    <source>
        <dbReference type="ARBA" id="ARBA00022475"/>
    </source>
</evidence>
<dbReference type="SUPFAM" id="SSF50331">
    <property type="entry name" value="MOP-like"/>
    <property type="match status" value="1"/>
</dbReference>
<keyword evidence="2" id="KW-0472">Membrane</keyword>
<dbReference type="RefSeq" id="WP_179283946.1">
    <property type="nucleotide sequence ID" value="NZ_NEVM01000001.1"/>
</dbReference>
<keyword evidence="7" id="KW-1185">Reference proteome</keyword>
<keyword evidence="4" id="KW-0067">ATP-binding</keyword>
<dbReference type="EMBL" id="NEVM01000001">
    <property type="protein sequence ID" value="OZI38261.1"/>
    <property type="molecule type" value="Genomic_DNA"/>
</dbReference>
<dbReference type="Gene3D" id="3.40.50.300">
    <property type="entry name" value="P-loop containing nucleotide triphosphate hydrolases"/>
    <property type="match status" value="1"/>
</dbReference>
<dbReference type="InterPro" id="IPR013611">
    <property type="entry name" value="Transp-assoc_OB_typ2"/>
</dbReference>
<dbReference type="Gene3D" id="2.40.50.100">
    <property type="match status" value="1"/>
</dbReference>
<dbReference type="InterPro" id="IPR027417">
    <property type="entry name" value="P-loop_NTPase"/>
</dbReference>
<dbReference type="SUPFAM" id="SSF52540">
    <property type="entry name" value="P-loop containing nucleoside triphosphate hydrolases"/>
    <property type="match status" value="1"/>
</dbReference>
<accession>A0A261SMG4</accession>